<keyword evidence="4 6" id="KW-0233">DNA recombination</keyword>
<evidence type="ECO:0000256" key="4">
    <source>
        <dbReference type="ARBA" id="ARBA00023172"/>
    </source>
</evidence>
<dbReference type="GO" id="GO:0006310">
    <property type="term" value="P:DNA recombination"/>
    <property type="evidence" value="ECO:0007669"/>
    <property type="project" value="UniProtKB-UniRule"/>
</dbReference>
<dbReference type="OrthoDB" id="5293449at2"/>
<keyword evidence="3 6" id="KW-0238">DNA-binding</keyword>
<dbReference type="InterPro" id="IPR012340">
    <property type="entry name" value="NA-bd_OB-fold"/>
</dbReference>
<evidence type="ECO:0000313" key="11">
    <source>
        <dbReference type="Proteomes" id="UP000235703"/>
    </source>
</evidence>
<organism evidence="9 11">
    <name type="scientific">Brevibacterium luteolum</name>
    <dbReference type="NCBI Taxonomy" id="199591"/>
    <lineage>
        <taxon>Bacteria</taxon>
        <taxon>Bacillati</taxon>
        <taxon>Actinomycetota</taxon>
        <taxon>Actinomycetes</taxon>
        <taxon>Micrococcales</taxon>
        <taxon>Brevibacteriaceae</taxon>
        <taxon>Brevibacterium</taxon>
    </lineage>
</organism>
<evidence type="ECO:0000256" key="6">
    <source>
        <dbReference type="HAMAP-Rule" id="MF_00031"/>
    </source>
</evidence>
<evidence type="ECO:0000256" key="5">
    <source>
        <dbReference type="ARBA" id="ARBA00023204"/>
    </source>
</evidence>
<dbReference type="GO" id="GO:0005737">
    <property type="term" value="C:cytoplasm"/>
    <property type="evidence" value="ECO:0007669"/>
    <property type="project" value="UniProtKB-SubCell"/>
</dbReference>
<dbReference type="AlphaFoldDB" id="A0A2N6PL06"/>
<evidence type="ECO:0000313" key="12">
    <source>
        <dbReference type="Proteomes" id="UP000501518"/>
    </source>
</evidence>
<reference evidence="9 11" key="1">
    <citation type="submission" date="2017-09" db="EMBL/GenBank/DDBJ databases">
        <title>Bacterial strain isolated from the female urinary microbiota.</title>
        <authorList>
            <person name="Thomas-White K."/>
            <person name="Kumar N."/>
            <person name="Forster S."/>
            <person name="Putonti C."/>
            <person name="Lawley T."/>
            <person name="Wolfe A.J."/>
        </authorList>
    </citation>
    <scope>NUCLEOTIDE SEQUENCE [LARGE SCALE GENOMIC DNA]</scope>
    <source>
        <strain evidence="9 11">UMB0680</strain>
    </source>
</reference>
<dbReference type="GO" id="GO:0000400">
    <property type="term" value="F:four-way junction DNA binding"/>
    <property type="evidence" value="ECO:0007669"/>
    <property type="project" value="UniProtKB-UniRule"/>
</dbReference>
<dbReference type="HAMAP" id="MF_00031">
    <property type="entry name" value="DNA_HJ_migration_RuvA"/>
    <property type="match status" value="1"/>
</dbReference>
<dbReference type="GO" id="GO:0048476">
    <property type="term" value="C:Holliday junction resolvase complex"/>
    <property type="evidence" value="ECO:0007669"/>
    <property type="project" value="UniProtKB-UniRule"/>
</dbReference>
<dbReference type="Proteomes" id="UP000549517">
    <property type="component" value="Unassembled WGS sequence"/>
</dbReference>
<keyword evidence="5 6" id="KW-0234">DNA repair</keyword>
<dbReference type="CDD" id="cd14332">
    <property type="entry name" value="UBA_RuvA_C"/>
    <property type="match status" value="1"/>
</dbReference>
<dbReference type="GeneID" id="86841747"/>
<dbReference type="GO" id="GO:0009379">
    <property type="term" value="C:Holliday junction helicase complex"/>
    <property type="evidence" value="ECO:0007669"/>
    <property type="project" value="InterPro"/>
</dbReference>
<accession>A0A2N6PL06</accession>
<feature type="domain" description="Helix-hairpin-helix DNA-binding motif class 1" evidence="7">
    <location>
        <begin position="107"/>
        <end position="126"/>
    </location>
</feature>
<evidence type="ECO:0000256" key="3">
    <source>
        <dbReference type="ARBA" id="ARBA00023125"/>
    </source>
</evidence>
<sequence>MITYLSGTVASVRPDSLTVVTAGIGRRVFATPALTSGVRHGQDIELHTVLVVREDSLTLFGFGDAAERDLFETLQTISGIGPRLALAVLSVLSPEELSQAIADENQAALTKVPGIGKKVAARLMLELAGKLTSFPQPSGTAAASAAPAGGADAVSAQVVEGLVNLGWRQAQAEKAVADTRAEFDTEPTTPELLKATLKSIGGRV</sequence>
<comment type="domain">
    <text evidence="6">Has three domains with a flexible linker between the domains II and III and assumes an 'L' shape. Domain III is highly mobile and contacts RuvB.</text>
</comment>
<feature type="region of interest" description="Domain III" evidence="6">
    <location>
        <begin position="154"/>
        <end position="204"/>
    </location>
</feature>
<feature type="domain" description="Helix-hairpin-helix DNA-binding motif class 1" evidence="7">
    <location>
        <begin position="72"/>
        <end position="91"/>
    </location>
</feature>
<dbReference type="SUPFAM" id="SSF46929">
    <property type="entry name" value="DNA helicase RuvA subunit, C-terminal domain"/>
    <property type="match status" value="1"/>
</dbReference>
<comment type="subcellular location">
    <subcellularLocation>
        <location evidence="6">Cytoplasm</location>
    </subcellularLocation>
</comment>
<evidence type="ECO:0000259" key="7">
    <source>
        <dbReference type="SMART" id="SM00278"/>
    </source>
</evidence>
<dbReference type="GO" id="GO:0009378">
    <property type="term" value="F:four-way junction helicase activity"/>
    <property type="evidence" value="ECO:0007669"/>
    <property type="project" value="InterPro"/>
</dbReference>
<dbReference type="KEGG" id="blut:EW640_02560"/>
<keyword evidence="11" id="KW-1185">Reference proteome</keyword>
<dbReference type="GO" id="GO:0006281">
    <property type="term" value="P:DNA repair"/>
    <property type="evidence" value="ECO:0007669"/>
    <property type="project" value="UniProtKB-UniRule"/>
</dbReference>
<dbReference type="NCBIfam" id="TIGR00084">
    <property type="entry name" value="ruvA"/>
    <property type="match status" value="1"/>
</dbReference>
<dbReference type="Pfam" id="PF14520">
    <property type="entry name" value="HHH_5"/>
    <property type="match status" value="1"/>
</dbReference>
<reference evidence="8 13" key="3">
    <citation type="submission" date="2020-05" db="EMBL/GenBank/DDBJ databases">
        <title>MicrobeNet Type strains.</title>
        <authorList>
            <person name="Nicholson A.C."/>
        </authorList>
    </citation>
    <scope>NUCLEOTIDE SEQUENCE [LARGE SCALE GENOMIC DNA]</scope>
    <source>
        <strain evidence="8 13">CCUG 46604</strain>
    </source>
</reference>
<dbReference type="SMART" id="SM00278">
    <property type="entry name" value="HhH1"/>
    <property type="match status" value="2"/>
</dbReference>
<dbReference type="InterPro" id="IPR000085">
    <property type="entry name" value="RuvA"/>
</dbReference>
<evidence type="ECO:0000313" key="10">
    <source>
        <dbReference type="EMBL" id="QIN28280.1"/>
    </source>
</evidence>
<dbReference type="Pfam" id="PF07499">
    <property type="entry name" value="RuvA_C"/>
    <property type="match status" value="1"/>
</dbReference>
<dbReference type="SUPFAM" id="SSF50249">
    <property type="entry name" value="Nucleic acid-binding proteins"/>
    <property type="match status" value="1"/>
</dbReference>
<comment type="similarity">
    <text evidence="6">Belongs to the RuvA family.</text>
</comment>
<feature type="region of interest" description="Domain II" evidence="6">
    <location>
        <begin position="64"/>
        <end position="141"/>
    </location>
</feature>
<keyword evidence="1 6" id="KW-0963">Cytoplasm</keyword>
<dbReference type="InterPro" id="IPR013849">
    <property type="entry name" value="DNA_helicase_Holl-junc_RuvA_I"/>
</dbReference>
<dbReference type="InterPro" id="IPR003583">
    <property type="entry name" value="Hlx-hairpin-Hlx_DNA-bd_motif"/>
</dbReference>
<name>A0A2N6PL06_9MICO</name>
<evidence type="ECO:0000313" key="13">
    <source>
        <dbReference type="Proteomes" id="UP000549517"/>
    </source>
</evidence>
<dbReference type="Proteomes" id="UP000501518">
    <property type="component" value="Chromosome"/>
</dbReference>
<dbReference type="Gene3D" id="1.10.150.20">
    <property type="entry name" value="5' to 3' exonuclease, C-terminal subdomain"/>
    <property type="match status" value="1"/>
</dbReference>
<dbReference type="InterPro" id="IPR011114">
    <property type="entry name" value="RuvA_C"/>
</dbReference>
<dbReference type="EMBL" id="JABEMC010000004">
    <property type="protein sequence ID" value="NNG79267.1"/>
    <property type="molecule type" value="Genomic_DNA"/>
</dbReference>
<evidence type="ECO:0000313" key="9">
    <source>
        <dbReference type="EMBL" id="PMB99364.1"/>
    </source>
</evidence>
<dbReference type="SUPFAM" id="SSF47781">
    <property type="entry name" value="RuvA domain 2-like"/>
    <property type="match status" value="1"/>
</dbReference>
<gene>
    <name evidence="6 8" type="primary">ruvA</name>
    <name evidence="9" type="ORF">CJ198_02225</name>
    <name evidence="10" type="ORF">EW640_02560</name>
    <name evidence="8" type="ORF">HLA91_07745</name>
</gene>
<dbReference type="RefSeq" id="WP_102160341.1">
    <property type="nucleotide sequence ID" value="NZ_BAAAKH010000009.1"/>
</dbReference>
<dbReference type="GO" id="GO:0005524">
    <property type="term" value="F:ATP binding"/>
    <property type="evidence" value="ECO:0007669"/>
    <property type="project" value="InterPro"/>
</dbReference>
<evidence type="ECO:0000256" key="2">
    <source>
        <dbReference type="ARBA" id="ARBA00022763"/>
    </source>
</evidence>
<dbReference type="EMBL" id="PNFZ01000001">
    <property type="protein sequence ID" value="PMB99364.1"/>
    <property type="molecule type" value="Genomic_DNA"/>
</dbReference>
<proteinExistence type="inferred from homology"/>
<protein>
    <recommendedName>
        <fullName evidence="6">Holliday junction branch migration complex subunit RuvA</fullName>
    </recommendedName>
</protein>
<dbReference type="Proteomes" id="UP000235703">
    <property type="component" value="Unassembled WGS sequence"/>
</dbReference>
<dbReference type="Gene3D" id="1.10.8.10">
    <property type="entry name" value="DNA helicase RuvA subunit, C-terminal domain"/>
    <property type="match status" value="1"/>
</dbReference>
<dbReference type="Gene3D" id="2.40.50.140">
    <property type="entry name" value="Nucleic acid-binding proteins"/>
    <property type="match status" value="1"/>
</dbReference>
<keyword evidence="2 6" id="KW-0227">DNA damage</keyword>
<reference evidence="10 12" key="2">
    <citation type="submission" date="2019-02" db="EMBL/GenBank/DDBJ databases">
        <title>Complete Genome Sequence and Methylome Analysis of Brevibacterium luteolum NEB1784.</title>
        <authorList>
            <person name="Fomenkov A."/>
            <person name="Roberts R.J."/>
        </authorList>
    </citation>
    <scope>NUCLEOTIDE SEQUENCE [LARGE SCALE GENOMIC DNA]</scope>
    <source>
        <strain evidence="10 12">NEB1784</strain>
    </source>
</reference>
<dbReference type="InterPro" id="IPR036267">
    <property type="entry name" value="RuvA_C_sf"/>
</dbReference>
<dbReference type="InterPro" id="IPR010994">
    <property type="entry name" value="RuvA_2-like"/>
</dbReference>
<dbReference type="Pfam" id="PF01330">
    <property type="entry name" value="RuvA_N"/>
    <property type="match status" value="1"/>
</dbReference>
<comment type="subunit">
    <text evidence="6">Homotetramer. Forms an RuvA(8)-RuvB(12)-Holliday junction (HJ) complex. HJ DNA is sandwiched between 2 RuvA tetramers; dsDNA enters through RuvA and exits via RuvB. An RuvB hexamer assembles on each DNA strand where it exits the tetramer. Each RuvB hexamer is contacted by two RuvA subunits (via domain III) on 2 adjacent RuvB subunits; this complex drives branch migration. In the full resolvosome a probable DNA-RuvA(4)-RuvB(12)-RuvC(2) complex forms which resolves the HJ.</text>
</comment>
<comment type="function">
    <text evidence="6">The RuvA-RuvB-RuvC complex processes Holliday junction (HJ) DNA during genetic recombination and DNA repair, while the RuvA-RuvB complex plays an important role in the rescue of blocked DNA replication forks via replication fork reversal (RFR). RuvA specifically binds to HJ cruciform DNA, conferring on it an open structure. The RuvB hexamer acts as an ATP-dependent pump, pulling dsDNA into and through the RuvAB complex. HJ branch migration allows RuvC to scan DNA until it finds its consensus sequence, where it cleaves and resolves the cruciform DNA.</text>
</comment>
<evidence type="ECO:0000256" key="1">
    <source>
        <dbReference type="ARBA" id="ARBA00022490"/>
    </source>
</evidence>
<evidence type="ECO:0000313" key="8">
    <source>
        <dbReference type="EMBL" id="NNG79267.1"/>
    </source>
</evidence>
<comment type="caution">
    <text evidence="6">Lacks conserved residue(s) required for the propagation of feature annotation.</text>
</comment>
<dbReference type="EMBL" id="CP035810">
    <property type="protein sequence ID" value="QIN28280.1"/>
    <property type="molecule type" value="Genomic_DNA"/>
</dbReference>